<dbReference type="Proteomes" id="UP000309734">
    <property type="component" value="Unassembled WGS sequence"/>
</dbReference>
<dbReference type="InterPro" id="IPR005330">
    <property type="entry name" value="MHYT_dom"/>
</dbReference>
<evidence type="ECO:0000313" key="3">
    <source>
        <dbReference type="EMBL" id="THZ75631.1"/>
    </source>
</evidence>
<keyword evidence="1" id="KW-1133">Transmembrane helix</keyword>
<feature type="transmembrane region" description="Helical" evidence="1">
    <location>
        <begin position="114"/>
        <end position="134"/>
    </location>
</feature>
<dbReference type="PANTHER" id="PTHR35152:SF1">
    <property type="entry name" value="DOMAIN SIGNALLING PROTEIN, PUTATIVE (AFU_ORTHOLOGUE AFUA_5G11310)-RELATED"/>
    <property type="match status" value="1"/>
</dbReference>
<evidence type="ECO:0000256" key="1">
    <source>
        <dbReference type="SAM" id="Phobius"/>
    </source>
</evidence>
<feature type="transmembrane region" description="Helical" evidence="1">
    <location>
        <begin position="37"/>
        <end position="61"/>
    </location>
</feature>
<name>A0A4S9XB60_AURPU</name>
<feature type="transmembrane region" description="Helical" evidence="1">
    <location>
        <begin position="181"/>
        <end position="203"/>
    </location>
</feature>
<keyword evidence="1" id="KW-0472">Membrane</keyword>
<keyword evidence="1" id="KW-0812">Transmembrane</keyword>
<feature type="transmembrane region" description="Helical" evidence="1">
    <location>
        <begin position="146"/>
        <end position="166"/>
    </location>
</feature>
<organism evidence="3 4">
    <name type="scientific">Aureobasidium pullulans</name>
    <name type="common">Black yeast</name>
    <name type="synonym">Pullularia pullulans</name>
    <dbReference type="NCBI Taxonomy" id="5580"/>
    <lineage>
        <taxon>Eukaryota</taxon>
        <taxon>Fungi</taxon>
        <taxon>Dikarya</taxon>
        <taxon>Ascomycota</taxon>
        <taxon>Pezizomycotina</taxon>
        <taxon>Dothideomycetes</taxon>
        <taxon>Dothideomycetidae</taxon>
        <taxon>Dothideales</taxon>
        <taxon>Saccotheciaceae</taxon>
        <taxon>Aureobasidium</taxon>
    </lineage>
</organism>
<dbReference type="PANTHER" id="PTHR35152">
    <property type="entry name" value="DOMAIN SIGNALLING PROTEIN, PUTATIVE (AFU_ORTHOLOGUE AFUA_5G11310)-RELATED"/>
    <property type="match status" value="1"/>
</dbReference>
<dbReference type="EMBL" id="QZBS01000053">
    <property type="protein sequence ID" value="THZ75631.1"/>
    <property type="molecule type" value="Genomic_DNA"/>
</dbReference>
<feature type="transmembrane region" description="Helical" evidence="1">
    <location>
        <begin position="73"/>
        <end position="94"/>
    </location>
</feature>
<evidence type="ECO:0000313" key="4">
    <source>
        <dbReference type="Proteomes" id="UP000309734"/>
    </source>
</evidence>
<accession>A0A4S9XB60</accession>
<feature type="transmembrane region" description="Helical" evidence="1">
    <location>
        <begin position="254"/>
        <end position="277"/>
    </location>
</feature>
<dbReference type="Pfam" id="PF03707">
    <property type="entry name" value="MHYT"/>
    <property type="match status" value="2"/>
</dbReference>
<feature type="domain" description="MHYT" evidence="2">
    <location>
        <begin position="37"/>
        <end position="239"/>
    </location>
</feature>
<comment type="caution">
    <text evidence="3">The sequence shown here is derived from an EMBL/GenBank/DDBJ whole genome shotgun (WGS) entry which is preliminary data.</text>
</comment>
<protein>
    <recommendedName>
        <fullName evidence="2">MHYT domain-containing protein</fullName>
    </recommendedName>
</protein>
<dbReference type="AlphaFoldDB" id="A0A4S9XB60"/>
<sequence>MSPSRFATSYKRAPAANALVVDADRHYATGDTVPWHFIPSIIVASFFASLSGTLLTVELLQRKRLGKSLMSRVHLFACSVSMGLIGIWCMHFIGNRSISLGNGESRLQLVYNPGYTGLSCVLPVLGLTVAFQIAEISINSFVFRRLLDTACGLMAGLSIVSMHYVGNLGASNYTLTYPKRYLVAACIIAVGDSTIALALFFHLKERWINVLWKRFLCALLLAVGVCGMHFTASIGCRYELKRVPSEEAPNARNIPVIVAATMCFVAAVSCLMILFYVQYRNTILANRAQHMMLACAYFDEHGNIMVTNEGTLPSQRIAKRFVIQVGRFWYNGPEIKVNHLEQKFDDHFGIHHPVFFWIWKVSNDWASVMDLIPRMRAHLHRTSVYSGQNTATSSRSSIYDEESYHDSTILFREGYCVAAADLAEQLQKPLDQIGPLYDQVLGTGLLTAYQNGIRTLDNGGSQQSAIFEKGQLLFYARRLTCLEMDHYIAAGFRFAPFNRVESVIANTMQIPVGLLAIQMQRVQDYAYRVSVPSPPKQGTYFVCFAALARIRDSFRVLVPLDRQDDLPDVQVSPHNLNTGQLDYLKRYTGWTAERVIRDLRLKEQNWDVLEDGEEQAFIIMLRTALASLTTKLGERWLMDLVFCAEPIMLRYGATKAQRDGMTMVFGFTRLVDIHQPARKLPAGLTLANWDLVRMRQHYYPGCNDHGRIRREIHAEFGPLLTKHEAVARSEDRRVKSRKISRTRSALSEDSDVLKPDSWLEGGHLEARRGSIDSIIEHSQPWGGILATTNTVIEGRSKSGIELRNLTPQVTAGASATLKTKEPETYVDCLYEQAKSHACRSMC</sequence>
<evidence type="ECO:0000259" key="2">
    <source>
        <dbReference type="PROSITE" id="PS50924"/>
    </source>
</evidence>
<feature type="transmembrane region" description="Helical" evidence="1">
    <location>
        <begin position="215"/>
        <end position="234"/>
    </location>
</feature>
<dbReference type="PROSITE" id="PS50924">
    <property type="entry name" value="MHYT"/>
    <property type="match status" value="1"/>
</dbReference>
<reference evidence="3 4" key="1">
    <citation type="submission" date="2018-10" db="EMBL/GenBank/DDBJ databases">
        <title>Fifty Aureobasidium pullulans genomes reveal a recombining polyextremotolerant generalist.</title>
        <authorList>
            <person name="Gostincar C."/>
            <person name="Turk M."/>
            <person name="Zajc J."/>
            <person name="Gunde-Cimerman N."/>
        </authorList>
    </citation>
    <scope>NUCLEOTIDE SEQUENCE [LARGE SCALE GENOMIC DNA]</scope>
    <source>
        <strain evidence="3 4">EXF-3519</strain>
    </source>
</reference>
<proteinExistence type="predicted"/>
<gene>
    <name evidence="3" type="ORF">D6C85_02785</name>
</gene>